<feature type="domain" description="Cyclic nucleotide-binding" evidence="1">
    <location>
        <begin position="15"/>
        <end position="133"/>
    </location>
</feature>
<dbReference type="RefSeq" id="WP_136496189.1">
    <property type="nucleotide sequence ID" value="NZ_CP046052.1"/>
</dbReference>
<dbReference type="PROSITE" id="PS50042">
    <property type="entry name" value="CNMP_BINDING_3"/>
    <property type="match status" value="1"/>
</dbReference>
<keyword evidence="3" id="KW-1185">Reference proteome</keyword>
<reference evidence="2 3" key="1">
    <citation type="submission" date="2019-11" db="EMBL/GenBank/DDBJ databases">
        <title>The genome sequence of Methylocystis heyeri.</title>
        <authorList>
            <person name="Oshkin I.Y."/>
            <person name="Miroshnikov K."/>
            <person name="Dedysh S.N."/>
        </authorList>
    </citation>
    <scope>NUCLEOTIDE SEQUENCE [LARGE SCALE GENOMIC DNA]</scope>
    <source>
        <strain evidence="2 3">H2</strain>
    </source>
</reference>
<proteinExistence type="predicted"/>
<dbReference type="InterPro" id="IPR014710">
    <property type="entry name" value="RmlC-like_jellyroll"/>
</dbReference>
<evidence type="ECO:0000313" key="2">
    <source>
        <dbReference type="EMBL" id="QGM45922.1"/>
    </source>
</evidence>
<evidence type="ECO:0000313" key="3">
    <source>
        <dbReference type="Proteomes" id="UP000309061"/>
    </source>
</evidence>
<dbReference type="InterPro" id="IPR000595">
    <property type="entry name" value="cNMP-bd_dom"/>
</dbReference>
<dbReference type="SMART" id="SM00100">
    <property type="entry name" value="cNMP"/>
    <property type="match status" value="1"/>
</dbReference>
<protein>
    <submittedName>
        <fullName evidence="2">Cyclic nucleotide-binding domain-containing protein</fullName>
    </submittedName>
</protein>
<evidence type="ECO:0000259" key="1">
    <source>
        <dbReference type="PROSITE" id="PS50042"/>
    </source>
</evidence>
<dbReference type="Proteomes" id="UP000309061">
    <property type="component" value="Chromosome"/>
</dbReference>
<dbReference type="CDD" id="cd00038">
    <property type="entry name" value="CAP_ED"/>
    <property type="match status" value="1"/>
</dbReference>
<dbReference type="KEGG" id="mhey:H2LOC_009525"/>
<dbReference type="Gene3D" id="2.60.120.10">
    <property type="entry name" value="Jelly Rolls"/>
    <property type="match status" value="1"/>
</dbReference>
<name>A0A6B8KE87_9HYPH</name>
<accession>A0A6B8KE87</accession>
<dbReference type="EMBL" id="CP046052">
    <property type="protein sequence ID" value="QGM45922.1"/>
    <property type="molecule type" value="Genomic_DNA"/>
</dbReference>
<dbReference type="AlphaFoldDB" id="A0A6B8KE87"/>
<dbReference type="OrthoDB" id="9807547at2"/>
<dbReference type="InterPro" id="IPR018490">
    <property type="entry name" value="cNMP-bd_dom_sf"/>
</dbReference>
<dbReference type="SUPFAM" id="SSF51206">
    <property type="entry name" value="cAMP-binding domain-like"/>
    <property type="match status" value="1"/>
</dbReference>
<gene>
    <name evidence="2" type="ORF">H2LOC_009525</name>
</gene>
<sequence length="148" mass="16191">MADEINLDDLLHLEPFSVFETSALHELLLGAETRLLRAGDVLFRRGDASDGGFLLTSGSAAIESRDPAKPAEKILRPLALLGETALIASTTRPITALAREPSAVLKISRALVHQTLERHPATAARMRQLFRDRLMRLAQNLQISGDET</sequence>
<dbReference type="Pfam" id="PF00027">
    <property type="entry name" value="cNMP_binding"/>
    <property type="match status" value="1"/>
</dbReference>
<organism evidence="2 3">
    <name type="scientific">Methylocystis heyeri</name>
    <dbReference type="NCBI Taxonomy" id="391905"/>
    <lineage>
        <taxon>Bacteria</taxon>
        <taxon>Pseudomonadati</taxon>
        <taxon>Pseudomonadota</taxon>
        <taxon>Alphaproteobacteria</taxon>
        <taxon>Hyphomicrobiales</taxon>
        <taxon>Methylocystaceae</taxon>
        <taxon>Methylocystis</taxon>
    </lineage>
</organism>